<dbReference type="GO" id="GO:0004519">
    <property type="term" value="F:endonuclease activity"/>
    <property type="evidence" value="ECO:0007669"/>
    <property type="project" value="UniProtKB-KW"/>
</dbReference>
<dbReference type="OrthoDB" id="9808428at2"/>
<dbReference type="EMBL" id="SLXK01000063">
    <property type="protein sequence ID" value="TCP19477.1"/>
    <property type="molecule type" value="Genomic_DNA"/>
</dbReference>
<dbReference type="RefSeq" id="WP_132748387.1">
    <property type="nucleotide sequence ID" value="NZ_SLXK01000063.1"/>
</dbReference>
<dbReference type="InterPro" id="IPR012296">
    <property type="entry name" value="Nuclease_put_TT1808"/>
</dbReference>
<keyword evidence="3" id="KW-1185">Reference proteome</keyword>
<dbReference type="PANTHER" id="PTHR36558">
    <property type="entry name" value="GLR1098 PROTEIN"/>
    <property type="match status" value="1"/>
</dbReference>
<dbReference type="Pfam" id="PF05685">
    <property type="entry name" value="Uma2"/>
    <property type="match status" value="1"/>
</dbReference>
<dbReference type="Gene3D" id="3.90.1570.10">
    <property type="entry name" value="tt1808, chain A"/>
    <property type="match status" value="1"/>
</dbReference>
<evidence type="ECO:0000313" key="2">
    <source>
        <dbReference type="EMBL" id="TCP19477.1"/>
    </source>
</evidence>
<dbReference type="Proteomes" id="UP000295416">
    <property type="component" value="Unassembled WGS sequence"/>
</dbReference>
<feature type="domain" description="Putative restriction endonuclease" evidence="1">
    <location>
        <begin position="11"/>
        <end position="168"/>
    </location>
</feature>
<evidence type="ECO:0000313" key="3">
    <source>
        <dbReference type="Proteomes" id="UP000295416"/>
    </source>
</evidence>
<organism evidence="2 3">
    <name type="scientific">Scopulibacillus darangshiensis</name>
    <dbReference type="NCBI Taxonomy" id="442528"/>
    <lineage>
        <taxon>Bacteria</taxon>
        <taxon>Bacillati</taxon>
        <taxon>Bacillota</taxon>
        <taxon>Bacilli</taxon>
        <taxon>Bacillales</taxon>
        <taxon>Sporolactobacillaceae</taxon>
        <taxon>Scopulibacillus</taxon>
    </lineage>
</organism>
<dbReference type="AlphaFoldDB" id="A0A4R2NE38"/>
<keyword evidence="2" id="KW-0255">Endonuclease</keyword>
<dbReference type="PANTHER" id="PTHR36558:SF1">
    <property type="entry name" value="RESTRICTION ENDONUCLEASE DOMAIN-CONTAINING PROTEIN-RELATED"/>
    <property type="match status" value="1"/>
</dbReference>
<gene>
    <name evidence="2" type="ORF">EV207_1632</name>
</gene>
<evidence type="ECO:0000259" key="1">
    <source>
        <dbReference type="Pfam" id="PF05685"/>
    </source>
</evidence>
<comment type="caution">
    <text evidence="2">The sequence shown here is derived from an EMBL/GenBank/DDBJ whole genome shotgun (WGS) entry which is preliminary data.</text>
</comment>
<accession>A0A4R2NE38</accession>
<keyword evidence="2" id="KW-0540">Nuclease</keyword>
<dbReference type="CDD" id="cd06260">
    <property type="entry name" value="DUF820-like"/>
    <property type="match status" value="1"/>
</dbReference>
<keyword evidence="2" id="KW-0378">Hydrolase</keyword>
<name>A0A4R2NE38_9BACL</name>
<sequence length="187" mass="21491">MDQPEKRKATLEEFYLLREESDKIYEFFDGLINMSPSPSTKHQRISGRLYAQLFNLLAGSGCEVFHAPFDIVFENEETNKKEVLVPDLSVICDQQGLTESNYQGVPSLIIEILSPSNQSHDLVTKLNKYMKYGVAEYWIINPMLGTIQLYVLDNNGTYLQKDIVKETGKVYSSQFEKFIVDAEKLFQ</sequence>
<dbReference type="SUPFAM" id="SSF52980">
    <property type="entry name" value="Restriction endonuclease-like"/>
    <property type="match status" value="1"/>
</dbReference>
<protein>
    <submittedName>
        <fullName evidence="2">Uma2 family endonuclease</fullName>
    </submittedName>
</protein>
<dbReference type="InterPro" id="IPR011335">
    <property type="entry name" value="Restrct_endonuc-II-like"/>
</dbReference>
<proteinExistence type="predicted"/>
<reference evidence="2 3" key="1">
    <citation type="submission" date="2019-03" db="EMBL/GenBank/DDBJ databases">
        <title>Genomic Encyclopedia of Type Strains, Phase IV (KMG-IV): sequencing the most valuable type-strain genomes for metagenomic binning, comparative biology and taxonomic classification.</title>
        <authorList>
            <person name="Goeker M."/>
        </authorList>
    </citation>
    <scope>NUCLEOTIDE SEQUENCE [LARGE SCALE GENOMIC DNA]</scope>
    <source>
        <strain evidence="2 3">DSM 19377</strain>
    </source>
</reference>
<dbReference type="InterPro" id="IPR008538">
    <property type="entry name" value="Uma2"/>
</dbReference>